<gene>
    <name evidence="1" type="ORF">IDH45_06125</name>
</gene>
<accession>A0A927C7R5</accession>
<evidence type="ECO:0008006" key="3">
    <source>
        <dbReference type="Google" id="ProtNLM"/>
    </source>
</evidence>
<dbReference type="EMBL" id="JACXJA010000006">
    <property type="protein sequence ID" value="MBD2861567.1"/>
    <property type="molecule type" value="Genomic_DNA"/>
</dbReference>
<comment type="caution">
    <text evidence="1">The sequence shown here is derived from an EMBL/GenBank/DDBJ whole genome shotgun (WGS) entry which is preliminary data.</text>
</comment>
<reference evidence="1" key="1">
    <citation type="submission" date="2020-09" db="EMBL/GenBank/DDBJ databases">
        <title>A novel bacterium of genus Paenibacillus, isolated from South China Sea.</title>
        <authorList>
            <person name="Huang H."/>
            <person name="Mo K."/>
            <person name="Hu Y."/>
        </authorList>
    </citation>
    <scope>NUCLEOTIDE SEQUENCE</scope>
    <source>
        <strain evidence="1">IB182363</strain>
    </source>
</reference>
<dbReference type="AlphaFoldDB" id="A0A927C7R5"/>
<organism evidence="1 2">
    <name type="scientific">Paenibacillus oceani</name>
    <dbReference type="NCBI Taxonomy" id="2772510"/>
    <lineage>
        <taxon>Bacteria</taxon>
        <taxon>Bacillati</taxon>
        <taxon>Bacillota</taxon>
        <taxon>Bacilli</taxon>
        <taxon>Bacillales</taxon>
        <taxon>Paenibacillaceae</taxon>
        <taxon>Paenibacillus</taxon>
    </lineage>
</organism>
<name>A0A927C7R5_9BACL</name>
<evidence type="ECO:0000313" key="1">
    <source>
        <dbReference type="EMBL" id="MBD2861567.1"/>
    </source>
</evidence>
<dbReference type="Proteomes" id="UP000639396">
    <property type="component" value="Unassembled WGS sequence"/>
</dbReference>
<sequence length="94" mass="11027">MDIIFIEYKVFPDKRDAYMSWIKSAADGDVRFELYEGSDQPGLFVEQWRGFDEDGYRSFKIRRLETGDPSWSGLADFVSGGLAKVHIWHFRRTI</sequence>
<proteinExistence type="predicted"/>
<dbReference type="RefSeq" id="WP_190925701.1">
    <property type="nucleotide sequence ID" value="NZ_JACXJA010000006.1"/>
</dbReference>
<keyword evidence="2" id="KW-1185">Reference proteome</keyword>
<evidence type="ECO:0000313" key="2">
    <source>
        <dbReference type="Proteomes" id="UP000639396"/>
    </source>
</evidence>
<protein>
    <recommendedName>
        <fullName evidence="3">NIPSNAP domain-containing protein</fullName>
    </recommendedName>
</protein>